<accession>A0ABR0STR6</accession>
<proteinExistence type="predicted"/>
<dbReference type="Gene3D" id="1.20.120.450">
    <property type="entry name" value="dinb family like domain"/>
    <property type="match status" value="1"/>
</dbReference>
<gene>
    <name evidence="1" type="ORF">PT974_03824</name>
</gene>
<protein>
    <recommendedName>
        <fullName evidence="3">DUF1993 domain-containing protein</fullName>
    </recommendedName>
</protein>
<dbReference type="InterPro" id="IPR034660">
    <property type="entry name" value="DinB/YfiT-like"/>
</dbReference>
<sequence length="185" mass="20232">MSSSAATPSAAGKRSLYTLYDSAVPLARGSLASLKRILEKAEESPNGQGLLQERLYDDMLPLTFQIFQVTDLSTKMVARLTGKDIPLPENNIATYADAYAHIDKAQEILAQVDRDTVNNRQNEIVALGLGTSASIDIEASAYVGIWSIPNIMFHLTTSFSILRSRGIPIGKKDYMGPFLAPYYTV</sequence>
<dbReference type="SUPFAM" id="SSF109854">
    <property type="entry name" value="DinB/YfiT-like putative metalloenzymes"/>
    <property type="match status" value="1"/>
</dbReference>
<dbReference type="InterPro" id="IPR018531">
    <property type="entry name" value="DUF1993"/>
</dbReference>
<reference evidence="1 2" key="1">
    <citation type="submission" date="2024-01" db="EMBL/GenBank/DDBJ databases">
        <title>Complete genome of Cladobotryum mycophilum ATHUM6906.</title>
        <authorList>
            <person name="Christinaki A.C."/>
            <person name="Myridakis A.I."/>
            <person name="Kouvelis V.N."/>
        </authorList>
    </citation>
    <scope>NUCLEOTIDE SEQUENCE [LARGE SCALE GENOMIC DNA]</scope>
    <source>
        <strain evidence="1 2">ATHUM6906</strain>
    </source>
</reference>
<dbReference type="Proteomes" id="UP001338125">
    <property type="component" value="Unassembled WGS sequence"/>
</dbReference>
<dbReference type="PANTHER" id="PTHR36922">
    <property type="entry name" value="BLL2446 PROTEIN"/>
    <property type="match status" value="1"/>
</dbReference>
<organism evidence="1 2">
    <name type="scientific">Cladobotryum mycophilum</name>
    <dbReference type="NCBI Taxonomy" id="491253"/>
    <lineage>
        <taxon>Eukaryota</taxon>
        <taxon>Fungi</taxon>
        <taxon>Dikarya</taxon>
        <taxon>Ascomycota</taxon>
        <taxon>Pezizomycotina</taxon>
        <taxon>Sordariomycetes</taxon>
        <taxon>Hypocreomycetidae</taxon>
        <taxon>Hypocreales</taxon>
        <taxon>Hypocreaceae</taxon>
        <taxon>Cladobotryum</taxon>
    </lineage>
</organism>
<evidence type="ECO:0008006" key="3">
    <source>
        <dbReference type="Google" id="ProtNLM"/>
    </source>
</evidence>
<dbReference type="EMBL" id="JAVFKD010000004">
    <property type="protein sequence ID" value="KAK5995419.1"/>
    <property type="molecule type" value="Genomic_DNA"/>
</dbReference>
<dbReference type="PANTHER" id="PTHR36922:SF1">
    <property type="entry name" value="DUF1993 DOMAIN-CONTAINING PROTEIN"/>
    <property type="match status" value="1"/>
</dbReference>
<evidence type="ECO:0000313" key="2">
    <source>
        <dbReference type="Proteomes" id="UP001338125"/>
    </source>
</evidence>
<evidence type="ECO:0000313" key="1">
    <source>
        <dbReference type="EMBL" id="KAK5995419.1"/>
    </source>
</evidence>
<keyword evidence="2" id="KW-1185">Reference proteome</keyword>
<dbReference type="Pfam" id="PF09351">
    <property type="entry name" value="DUF1993"/>
    <property type="match status" value="1"/>
</dbReference>
<comment type="caution">
    <text evidence="1">The sequence shown here is derived from an EMBL/GenBank/DDBJ whole genome shotgun (WGS) entry which is preliminary data.</text>
</comment>
<name>A0ABR0STR6_9HYPO</name>